<keyword evidence="4 11" id="KW-0812">Transmembrane</keyword>
<reference evidence="13 14" key="1">
    <citation type="journal article" date="2011" name="Science">
        <title>The Selaginella genome identifies genetic changes associated with the evolution of vascular plants.</title>
        <authorList>
            <person name="Banks J.A."/>
            <person name="Nishiyama T."/>
            <person name="Hasebe M."/>
            <person name="Bowman J.L."/>
            <person name="Gribskov M."/>
            <person name="dePamphilis C."/>
            <person name="Albert V.A."/>
            <person name="Aono N."/>
            <person name="Aoyama T."/>
            <person name="Ambrose B.A."/>
            <person name="Ashton N.W."/>
            <person name="Axtell M.J."/>
            <person name="Barker E."/>
            <person name="Barker M.S."/>
            <person name="Bennetzen J.L."/>
            <person name="Bonawitz N.D."/>
            <person name="Chapple C."/>
            <person name="Cheng C."/>
            <person name="Correa L.G."/>
            <person name="Dacre M."/>
            <person name="DeBarry J."/>
            <person name="Dreyer I."/>
            <person name="Elias M."/>
            <person name="Engstrom E.M."/>
            <person name="Estelle M."/>
            <person name="Feng L."/>
            <person name="Finet C."/>
            <person name="Floyd S.K."/>
            <person name="Frommer W.B."/>
            <person name="Fujita T."/>
            <person name="Gramzow L."/>
            <person name="Gutensohn M."/>
            <person name="Harholt J."/>
            <person name="Hattori M."/>
            <person name="Heyl A."/>
            <person name="Hirai T."/>
            <person name="Hiwatashi Y."/>
            <person name="Ishikawa M."/>
            <person name="Iwata M."/>
            <person name="Karol K.G."/>
            <person name="Koehler B."/>
            <person name="Kolukisaoglu U."/>
            <person name="Kubo M."/>
            <person name="Kurata T."/>
            <person name="Lalonde S."/>
            <person name="Li K."/>
            <person name="Li Y."/>
            <person name="Litt A."/>
            <person name="Lyons E."/>
            <person name="Manning G."/>
            <person name="Maruyama T."/>
            <person name="Michael T.P."/>
            <person name="Mikami K."/>
            <person name="Miyazaki S."/>
            <person name="Morinaga S."/>
            <person name="Murata T."/>
            <person name="Mueller-Roeber B."/>
            <person name="Nelson D.R."/>
            <person name="Obara M."/>
            <person name="Oguri Y."/>
            <person name="Olmstead R.G."/>
            <person name="Onodera N."/>
            <person name="Petersen B.L."/>
            <person name="Pils B."/>
            <person name="Prigge M."/>
            <person name="Rensing S.A."/>
            <person name="Riano-Pachon D.M."/>
            <person name="Roberts A.W."/>
            <person name="Sato Y."/>
            <person name="Scheller H.V."/>
            <person name="Schulz B."/>
            <person name="Schulz C."/>
            <person name="Shakirov E.V."/>
            <person name="Shibagaki N."/>
            <person name="Shinohara N."/>
            <person name="Shippen D.E."/>
            <person name="Soerensen I."/>
            <person name="Sotooka R."/>
            <person name="Sugimoto N."/>
            <person name="Sugita M."/>
            <person name="Sumikawa N."/>
            <person name="Tanurdzic M."/>
            <person name="Theissen G."/>
            <person name="Ulvskov P."/>
            <person name="Wakazuki S."/>
            <person name="Weng J.K."/>
            <person name="Willats W.W."/>
            <person name="Wipf D."/>
            <person name="Wolf P.G."/>
            <person name="Yang L."/>
            <person name="Zimmer A.D."/>
            <person name="Zhu Q."/>
            <person name="Mitros T."/>
            <person name="Hellsten U."/>
            <person name="Loque D."/>
            <person name="Otillar R."/>
            <person name="Salamov A."/>
            <person name="Schmutz J."/>
            <person name="Shapiro H."/>
            <person name="Lindquist E."/>
            <person name="Lucas S."/>
            <person name="Rokhsar D."/>
            <person name="Grigoriev I.V."/>
        </authorList>
    </citation>
    <scope>NUCLEOTIDE SEQUENCE [LARGE SCALE GENOMIC DNA]</scope>
</reference>
<protein>
    <submittedName>
        <fullName evidence="13">Uncharacterized protein SmTPK4_2</fullName>
    </submittedName>
</protein>
<dbReference type="Pfam" id="PF07885">
    <property type="entry name" value="Ion_trans_2"/>
    <property type="match status" value="2"/>
</dbReference>
<evidence type="ECO:0000256" key="1">
    <source>
        <dbReference type="ARBA" id="ARBA00004141"/>
    </source>
</evidence>
<keyword evidence="5" id="KW-0106">Calcium</keyword>
<dbReference type="GeneID" id="9637555"/>
<dbReference type="eggNOG" id="KOG1418">
    <property type="taxonomic scope" value="Eukaryota"/>
</dbReference>
<dbReference type="InterPro" id="IPR003280">
    <property type="entry name" value="2pore_dom_K_chnl"/>
</dbReference>
<dbReference type="PROSITE" id="PS00018">
    <property type="entry name" value="EF_HAND_1"/>
    <property type="match status" value="2"/>
</dbReference>
<dbReference type="PANTHER" id="PTHR11003:SF291">
    <property type="entry name" value="IP11374P"/>
    <property type="match status" value="1"/>
</dbReference>
<dbReference type="OrthoDB" id="415460at2759"/>
<keyword evidence="3" id="KW-0813">Transport</keyword>
<dbReference type="KEGG" id="smo:SELMODRAFT_427083"/>
<keyword evidence="8 11" id="KW-0472">Membrane</keyword>
<dbReference type="InterPro" id="IPR018247">
    <property type="entry name" value="EF_Hand_1_Ca_BS"/>
</dbReference>
<feature type="transmembrane region" description="Helical" evidence="11">
    <location>
        <begin position="230"/>
        <end position="251"/>
    </location>
</feature>
<keyword evidence="6 11" id="KW-1133">Transmembrane helix</keyword>
<evidence type="ECO:0000256" key="4">
    <source>
        <dbReference type="ARBA" id="ARBA00022692"/>
    </source>
</evidence>
<feature type="domain" description="Potassium channel" evidence="12">
    <location>
        <begin position="183"/>
        <end position="255"/>
    </location>
</feature>
<evidence type="ECO:0000256" key="7">
    <source>
        <dbReference type="ARBA" id="ARBA00023065"/>
    </source>
</evidence>
<comment type="similarity">
    <text evidence="2">Belongs to the two pore domain potassium channel (TC 1.A.1.7) family.</text>
</comment>
<dbReference type="Gene3D" id="1.10.287.70">
    <property type="match status" value="2"/>
</dbReference>
<dbReference type="FunCoup" id="D8SYG5">
    <property type="interactions" value="321"/>
</dbReference>
<evidence type="ECO:0000256" key="5">
    <source>
        <dbReference type="ARBA" id="ARBA00022837"/>
    </source>
</evidence>
<proteinExistence type="inferred from homology"/>
<dbReference type="InParanoid" id="D8SYG5"/>
<dbReference type="GO" id="GO:0071805">
    <property type="term" value="P:potassium ion transmembrane transport"/>
    <property type="evidence" value="ECO:0000318"/>
    <property type="project" value="GO_Central"/>
</dbReference>
<keyword evidence="14" id="KW-1185">Reference proteome</keyword>
<gene>
    <name evidence="13" type="primary">SmTPK4_2</name>
    <name evidence="13" type="ORF">SELMODRAFT_427083</name>
</gene>
<dbReference type="Proteomes" id="UP000001514">
    <property type="component" value="Unassembled WGS sequence"/>
</dbReference>
<sequence>MSNTREPLLVPASDPKDHHLKKCASDTGANYSLDRQRSTGKPPQPELPPVANLAILTPQRAAMILLIYIGVGLLCFIYVKHGFEGERTVNIVDALYFCAVTMTTVGYGDLVPHTSTAKLFTCAFVFLGFGLIGLIIGNAANYFVEKQQRLLEKALEEQQQLEQSGESRITSVQHKVLVAAGLVVIVLGAGIGILMGVEGLGFVNSFYCVCVTVTTLGYGDRAFRTEVGRICAVFWILASTACVAQFMLYLAELITEERQHAIAKWVLSRKVTISDVEAADIDKDGRLSAPEFVIYKLIELGKIQDADVKAILDDFREQDVDQSGSITISDVTS</sequence>
<dbReference type="EMBL" id="GL377653">
    <property type="protein sequence ID" value="EFJ10516.1"/>
    <property type="molecule type" value="Genomic_DNA"/>
</dbReference>
<organism evidence="14">
    <name type="scientific">Selaginella moellendorffii</name>
    <name type="common">Spikemoss</name>
    <dbReference type="NCBI Taxonomy" id="88036"/>
    <lineage>
        <taxon>Eukaryota</taxon>
        <taxon>Viridiplantae</taxon>
        <taxon>Streptophyta</taxon>
        <taxon>Embryophyta</taxon>
        <taxon>Tracheophyta</taxon>
        <taxon>Lycopodiopsida</taxon>
        <taxon>Selaginellales</taxon>
        <taxon>Selaginellaceae</taxon>
        <taxon>Selaginella</taxon>
    </lineage>
</organism>
<evidence type="ECO:0000256" key="8">
    <source>
        <dbReference type="ARBA" id="ARBA00023136"/>
    </source>
</evidence>
<dbReference type="GO" id="GO:0022841">
    <property type="term" value="F:potassium ion leak channel activity"/>
    <property type="evidence" value="ECO:0000318"/>
    <property type="project" value="GO_Central"/>
</dbReference>
<evidence type="ECO:0000259" key="12">
    <source>
        <dbReference type="Pfam" id="PF07885"/>
    </source>
</evidence>
<evidence type="ECO:0000313" key="13">
    <source>
        <dbReference type="EMBL" id="EFJ10516.1"/>
    </source>
</evidence>
<dbReference type="PRINTS" id="PR01333">
    <property type="entry name" value="2POREKCHANEL"/>
</dbReference>
<evidence type="ECO:0000313" key="14">
    <source>
        <dbReference type="Proteomes" id="UP000001514"/>
    </source>
</evidence>
<keyword evidence="9" id="KW-0407">Ion channel</keyword>
<evidence type="ECO:0000256" key="11">
    <source>
        <dbReference type="SAM" id="Phobius"/>
    </source>
</evidence>
<dbReference type="GO" id="GO:0005886">
    <property type="term" value="C:plasma membrane"/>
    <property type="evidence" value="ECO:0000318"/>
    <property type="project" value="GO_Central"/>
</dbReference>
<feature type="transmembrane region" description="Helical" evidence="11">
    <location>
        <begin position="176"/>
        <end position="195"/>
    </location>
</feature>
<dbReference type="Gramene" id="EFJ10516">
    <property type="protein sequence ID" value="EFJ10516"/>
    <property type="gene ID" value="SELMODRAFT_427083"/>
</dbReference>
<feature type="region of interest" description="Disordered" evidence="10">
    <location>
        <begin position="1"/>
        <end position="45"/>
    </location>
</feature>
<feature type="domain" description="Potassium channel" evidence="12">
    <location>
        <begin position="69"/>
        <end position="144"/>
    </location>
</feature>
<dbReference type="SUPFAM" id="SSF47473">
    <property type="entry name" value="EF-hand"/>
    <property type="match status" value="1"/>
</dbReference>
<evidence type="ECO:0000256" key="10">
    <source>
        <dbReference type="SAM" id="MobiDB-lite"/>
    </source>
</evidence>
<evidence type="ECO:0000256" key="6">
    <source>
        <dbReference type="ARBA" id="ARBA00022989"/>
    </source>
</evidence>
<evidence type="ECO:0000256" key="9">
    <source>
        <dbReference type="ARBA" id="ARBA00023303"/>
    </source>
</evidence>
<dbReference type="GO" id="GO:0009705">
    <property type="term" value="C:plant-type vacuole membrane"/>
    <property type="evidence" value="ECO:0000318"/>
    <property type="project" value="GO_Central"/>
</dbReference>
<comment type="subcellular location">
    <subcellularLocation>
        <location evidence="1">Membrane</location>
        <topology evidence="1">Multi-pass membrane protein</topology>
    </subcellularLocation>
</comment>
<dbReference type="PANTHER" id="PTHR11003">
    <property type="entry name" value="POTASSIUM CHANNEL, SUBFAMILY K"/>
    <property type="match status" value="1"/>
</dbReference>
<dbReference type="GO" id="GO:0015271">
    <property type="term" value="F:outward rectifier potassium channel activity"/>
    <property type="evidence" value="ECO:0000318"/>
    <property type="project" value="GO_Central"/>
</dbReference>
<accession>D8SYG5</accession>
<evidence type="ECO:0000256" key="2">
    <source>
        <dbReference type="ARBA" id="ARBA00010159"/>
    </source>
</evidence>
<feature type="transmembrane region" description="Helical" evidence="11">
    <location>
        <begin position="201"/>
        <end position="218"/>
    </location>
</feature>
<keyword evidence="7" id="KW-0406">Ion transport</keyword>
<dbReference type="HOGENOM" id="CLU_033675_1_0_1"/>
<evidence type="ECO:0000256" key="3">
    <source>
        <dbReference type="ARBA" id="ARBA00022448"/>
    </source>
</evidence>
<dbReference type="SUPFAM" id="SSF81324">
    <property type="entry name" value="Voltage-gated potassium channels"/>
    <property type="match status" value="2"/>
</dbReference>
<name>D8SYG5_SELML</name>
<dbReference type="AlphaFoldDB" id="D8SYG5"/>
<dbReference type="OMA" id="QTHHTVD"/>
<feature type="transmembrane region" description="Helical" evidence="11">
    <location>
        <begin position="123"/>
        <end position="144"/>
    </location>
</feature>
<dbReference type="InterPro" id="IPR013099">
    <property type="entry name" value="K_chnl_dom"/>
</dbReference>
<feature type="transmembrane region" description="Helical" evidence="11">
    <location>
        <begin position="91"/>
        <end position="111"/>
    </location>
</feature>
<feature type="transmembrane region" description="Helical" evidence="11">
    <location>
        <begin position="61"/>
        <end position="79"/>
    </location>
</feature>
<dbReference type="InterPro" id="IPR011992">
    <property type="entry name" value="EF-hand-dom_pair"/>
</dbReference>